<proteinExistence type="predicted"/>
<dbReference type="Proteomes" id="UP000295097">
    <property type="component" value="Unassembled WGS sequence"/>
</dbReference>
<protein>
    <submittedName>
        <fullName evidence="1">Uncharacterized protein</fullName>
    </submittedName>
</protein>
<dbReference type="AlphaFoldDB" id="A0A4R3NGP4"/>
<comment type="caution">
    <text evidence="1">The sequence shown here is derived from an EMBL/GenBank/DDBJ whole genome shotgun (WGS) entry which is preliminary data.</text>
</comment>
<evidence type="ECO:0000313" key="1">
    <source>
        <dbReference type="EMBL" id="TCT30429.1"/>
    </source>
</evidence>
<keyword evidence="2" id="KW-1185">Reference proteome</keyword>
<accession>A0A4R3NGP4</accession>
<dbReference type="EMBL" id="SMAR01000045">
    <property type="protein sequence ID" value="TCT30429.1"/>
    <property type="molecule type" value="Genomic_DNA"/>
</dbReference>
<reference evidence="1 2" key="1">
    <citation type="submission" date="2019-03" db="EMBL/GenBank/DDBJ databases">
        <title>Freshwater and sediment microbial communities from various areas in North America, analyzing microbe dynamics in response to fracking.</title>
        <authorList>
            <person name="Lamendella R."/>
        </authorList>
    </citation>
    <scope>NUCLEOTIDE SEQUENCE [LARGE SCALE GENOMIC DNA]</scope>
    <source>
        <strain evidence="1 2">175.2</strain>
    </source>
</reference>
<gene>
    <name evidence="1" type="ORF">EDC90_10452</name>
</gene>
<evidence type="ECO:0000313" key="2">
    <source>
        <dbReference type="Proteomes" id="UP000295097"/>
    </source>
</evidence>
<name>A0A4R3NGP4_9HYPH</name>
<sequence>MLAADLGGRKAGLLLLDHPNNLRLGETALLLHMIEQTLHQNAGPCAVQVNPEWRMTTDFDPDFCVGQRDVQKARSGSDFRCFVV</sequence>
<organism evidence="1 2">
    <name type="scientific">Martelella mediterranea</name>
    <dbReference type="NCBI Taxonomy" id="293089"/>
    <lineage>
        <taxon>Bacteria</taxon>
        <taxon>Pseudomonadati</taxon>
        <taxon>Pseudomonadota</taxon>
        <taxon>Alphaproteobacteria</taxon>
        <taxon>Hyphomicrobiales</taxon>
        <taxon>Aurantimonadaceae</taxon>
        <taxon>Martelella</taxon>
    </lineage>
</organism>